<evidence type="ECO:0000256" key="3">
    <source>
        <dbReference type="PIRSR" id="PIRSR000915-3"/>
    </source>
</evidence>
<dbReference type="Gene3D" id="3.40.50.1000">
    <property type="entry name" value="HAD superfamily/HAD-like"/>
    <property type="match status" value="2"/>
</dbReference>
<comment type="cofactor">
    <cofactor evidence="3">
        <name>Mg(2+)</name>
        <dbReference type="ChEBI" id="CHEBI:18420"/>
    </cofactor>
    <text evidence="3">Divalent metal ions. Mg(2+) is the most effective.</text>
</comment>
<dbReference type="GO" id="GO:0005737">
    <property type="term" value="C:cytoplasm"/>
    <property type="evidence" value="ECO:0007669"/>
    <property type="project" value="TreeGrafter"/>
</dbReference>
<evidence type="ECO:0000313" key="5">
    <source>
        <dbReference type="Proteomes" id="UP000674318"/>
    </source>
</evidence>
<dbReference type="PANTHER" id="PTHR19288">
    <property type="entry name" value="4-NITROPHENYLPHOSPHATASE-RELATED"/>
    <property type="match status" value="1"/>
</dbReference>
<dbReference type="PANTHER" id="PTHR19288:SF46">
    <property type="entry name" value="HALOACID DEHALOGENASE-LIKE HYDROLASE DOMAIN-CONTAINING PROTEIN 2"/>
    <property type="match status" value="1"/>
</dbReference>
<evidence type="ECO:0000256" key="1">
    <source>
        <dbReference type="PIRSR" id="PIRSR000915-1"/>
    </source>
</evidence>
<feature type="binding site" evidence="3">
    <location>
        <position position="33"/>
    </location>
    <ligand>
        <name>Mg(2+)</name>
        <dbReference type="ChEBI" id="CHEBI:18420"/>
    </ligand>
</feature>
<gene>
    <name evidence="4" type="ORF">JKF63_03949</name>
</gene>
<feature type="binding site" evidence="3">
    <location>
        <position position="316"/>
    </location>
    <ligand>
        <name>Mg(2+)</name>
        <dbReference type="ChEBI" id="CHEBI:18420"/>
    </ligand>
</feature>
<feature type="active site" description="Proton donor" evidence="1">
    <location>
        <position position="33"/>
    </location>
</feature>
<keyword evidence="5" id="KW-1185">Reference proteome</keyword>
<dbReference type="GO" id="GO:0016791">
    <property type="term" value="F:phosphatase activity"/>
    <property type="evidence" value="ECO:0007669"/>
    <property type="project" value="TreeGrafter"/>
</dbReference>
<dbReference type="SUPFAM" id="SSF56784">
    <property type="entry name" value="HAD-like"/>
    <property type="match status" value="1"/>
</dbReference>
<feature type="binding site" evidence="3">
    <location>
        <position position="31"/>
    </location>
    <ligand>
        <name>Mg(2+)</name>
        <dbReference type="ChEBI" id="CHEBI:18420"/>
    </ligand>
</feature>
<feature type="active site" description="Nucleophile" evidence="1">
    <location>
        <position position="31"/>
    </location>
</feature>
<dbReference type="InterPro" id="IPR036412">
    <property type="entry name" value="HAD-like_sf"/>
</dbReference>
<dbReference type="KEGG" id="phet:94290022"/>
<comment type="caution">
    <text evidence="4">The sequence shown here is derived from an EMBL/GenBank/DDBJ whole genome shotgun (WGS) entry which is preliminary data.</text>
</comment>
<feature type="binding site" evidence="2">
    <location>
        <begin position="64"/>
        <end position="66"/>
    </location>
    <ligand>
        <name>substrate</name>
    </ligand>
</feature>
<dbReference type="InterPro" id="IPR006357">
    <property type="entry name" value="HAD-SF_hydro_IIA"/>
</dbReference>
<keyword evidence="3" id="KW-0460">Magnesium</keyword>
<feature type="binding site" evidence="2">
    <location>
        <position position="289"/>
    </location>
    <ligand>
        <name>substrate</name>
    </ligand>
</feature>
<dbReference type="NCBIfam" id="TIGR01460">
    <property type="entry name" value="HAD-SF-IIA"/>
    <property type="match status" value="1"/>
</dbReference>
<keyword evidence="3" id="KW-0479">Metal-binding</keyword>
<dbReference type="PIRSF" id="PIRSF000915">
    <property type="entry name" value="PGP-type_phosphatase"/>
    <property type="match status" value="1"/>
</dbReference>
<dbReference type="OrthoDB" id="413953at2759"/>
<evidence type="ECO:0000256" key="2">
    <source>
        <dbReference type="PIRSR" id="PIRSR000915-2"/>
    </source>
</evidence>
<dbReference type="Pfam" id="PF13344">
    <property type="entry name" value="Hydrolase_6"/>
    <property type="match status" value="1"/>
</dbReference>
<reference evidence="4 5" key="1">
    <citation type="submission" date="2021-02" db="EMBL/GenBank/DDBJ databases">
        <title>Porcisia hertigi Genome sequencing and assembly.</title>
        <authorList>
            <person name="Almutairi H."/>
            <person name="Gatherer D."/>
        </authorList>
    </citation>
    <scope>NUCLEOTIDE SEQUENCE [LARGE SCALE GENOMIC DNA]</scope>
    <source>
        <strain evidence="4 5">C119</strain>
    </source>
</reference>
<dbReference type="GO" id="GO:0046872">
    <property type="term" value="F:metal ion binding"/>
    <property type="evidence" value="ECO:0007669"/>
    <property type="project" value="UniProtKB-KW"/>
</dbReference>
<evidence type="ECO:0000313" key="4">
    <source>
        <dbReference type="EMBL" id="KAG5497683.1"/>
    </source>
</evidence>
<evidence type="ECO:0008006" key="6">
    <source>
        <dbReference type="Google" id="ProtNLM"/>
    </source>
</evidence>
<dbReference type="GeneID" id="94290022"/>
<dbReference type="AlphaFoldDB" id="A0A836IM14"/>
<dbReference type="InterPro" id="IPR023214">
    <property type="entry name" value="HAD_sf"/>
</dbReference>
<protein>
    <recommendedName>
        <fullName evidence="6">p-nitrophenylphosphatase</fullName>
    </recommendedName>
</protein>
<dbReference type="Pfam" id="PF13242">
    <property type="entry name" value="Hydrolase_like"/>
    <property type="match status" value="1"/>
</dbReference>
<name>A0A836IM14_9TRYP</name>
<dbReference type="EMBL" id="JAFJZO010000031">
    <property type="protein sequence ID" value="KAG5497683.1"/>
    <property type="molecule type" value="Genomic_DNA"/>
</dbReference>
<organism evidence="4 5">
    <name type="scientific">Porcisia hertigi</name>
    <dbReference type="NCBI Taxonomy" id="2761500"/>
    <lineage>
        <taxon>Eukaryota</taxon>
        <taxon>Discoba</taxon>
        <taxon>Euglenozoa</taxon>
        <taxon>Kinetoplastea</taxon>
        <taxon>Metakinetoplastina</taxon>
        <taxon>Trypanosomatida</taxon>
        <taxon>Trypanosomatidae</taxon>
        <taxon>Leishmaniinae</taxon>
        <taxon>Porcisia</taxon>
    </lineage>
</organism>
<dbReference type="RefSeq" id="XP_067755151.1">
    <property type="nucleotide sequence ID" value="XM_067899945.1"/>
</dbReference>
<proteinExistence type="predicted"/>
<accession>A0A836IM14</accession>
<dbReference type="Proteomes" id="UP000674318">
    <property type="component" value="Unassembled WGS sequence"/>
</dbReference>
<sequence>MYSCSKPMPQRITPTLAAQLVASPLKYVLLDIDGVIWCGGHVISRVPETLQYLRDQGKKIRFLSNNASLSREELLQSFKKKGIDGVTAKECYNSAFAAALRLQQLLGKAEVPGEEPLVHGNVFVIGEQGLHDELQQVLAPGFITYGVELHDAERAGGYNVEALSDPWRVPCLPPPQQRLVLCDGNTCRMVQAGTGNAENISLSDLKAVAVVIGLDKHFNVLKLAYGSLILQGPPAAFRDSTYAPPLFVATNEDPQIPLGRDGAMIPGAGSMVSALCTAVGKRPDAVCGKPNIDMANLLFEAEGIKRPKGECIMIGDRLTTDVAFGNAAGCQSMLVLSGVEGVAEVEEAERQGKTELLPNYIAESLACFLPT</sequence>